<evidence type="ECO:0000313" key="7">
    <source>
        <dbReference type="EMBL" id="MEQ2425532.1"/>
    </source>
</evidence>
<evidence type="ECO:0000256" key="2">
    <source>
        <dbReference type="ARBA" id="ARBA00012224"/>
    </source>
</evidence>
<dbReference type="Gene3D" id="3.40.640.10">
    <property type="entry name" value="Type I PLP-dependent aspartate aminotransferase-like (Major domain)"/>
    <property type="match status" value="1"/>
</dbReference>
<dbReference type="CDD" id="cd00609">
    <property type="entry name" value="AAT_like"/>
    <property type="match status" value="1"/>
</dbReference>
<dbReference type="RefSeq" id="WP_008723805.1">
    <property type="nucleotide sequence ID" value="NZ_JAJFEB010000001.1"/>
</dbReference>
<dbReference type="InterPro" id="IPR015424">
    <property type="entry name" value="PyrdxlP-dep_Trfase"/>
</dbReference>
<dbReference type="Pfam" id="PF00155">
    <property type="entry name" value="Aminotran_1_2"/>
    <property type="match status" value="1"/>
</dbReference>
<evidence type="ECO:0000256" key="1">
    <source>
        <dbReference type="ARBA" id="ARBA00001933"/>
    </source>
</evidence>
<dbReference type="Gene3D" id="3.90.1150.10">
    <property type="entry name" value="Aspartate Aminotransferase, domain 1"/>
    <property type="match status" value="1"/>
</dbReference>
<dbReference type="InterPro" id="IPR004839">
    <property type="entry name" value="Aminotransferase_I/II_large"/>
</dbReference>
<dbReference type="GO" id="GO:0008483">
    <property type="term" value="F:transaminase activity"/>
    <property type="evidence" value="ECO:0007669"/>
    <property type="project" value="UniProtKB-KW"/>
</dbReference>
<keyword evidence="7" id="KW-0808">Transferase</keyword>
<protein>
    <recommendedName>
        <fullName evidence="2">cysteine-S-conjugate beta-lyase</fullName>
        <ecNumber evidence="2">4.4.1.13</ecNumber>
    </recommendedName>
</protein>
<keyword evidence="3" id="KW-0663">Pyridoxal phosphate</keyword>
<evidence type="ECO:0000256" key="3">
    <source>
        <dbReference type="ARBA" id="ARBA00022898"/>
    </source>
</evidence>
<sequence length="392" mass="44331">MDGITDISKTVLPRMKWEYEKERTGYDDLISLGTADMDFRSPQPILDSISEIARNGHLGYPYIPDTFYDAIQAHLMEISSWKVDAKKCVSVNVGIYMAAWNALDVLTSPGDKIVILTPVHFCFRQIITMNGRKVIECPLQLENNEYHIDPEALRACLESGVRMLWICNPHNPVGRSWTAGELEEIADLCLKNDVLIMSDDVYCDLLFPGTGYTPIASLSKEISYRTVTLYSTSKSYNTTGLRFAYVVTENPQMFELYQDSLAKCDLNYGINIMGIAATVAAYTACGTWTEQLMSLISENHRMVSEYCAAHIPEADVVLADSTYFAWIDMRRLKLESRQLAYQLEEEEHMVVENGELFGKGGKGFIRVNLGTSPEYLRTGLKRLEHFCANHRS</sequence>
<keyword evidence="4" id="KW-0456">Lyase</keyword>
<dbReference type="InterPro" id="IPR015421">
    <property type="entry name" value="PyrdxlP-dep_Trfase_major"/>
</dbReference>
<proteinExistence type="inferred from homology"/>
<dbReference type="PANTHER" id="PTHR43525">
    <property type="entry name" value="PROTEIN MALY"/>
    <property type="match status" value="1"/>
</dbReference>
<dbReference type="Proteomes" id="UP001454086">
    <property type="component" value="Unassembled WGS sequence"/>
</dbReference>
<dbReference type="EMBL" id="JBBMFM010000034">
    <property type="protein sequence ID" value="MEQ2425532.1"/>
    <property type="molecule type" value="Genomic_DNA"/>
</dbReference>
<evidence type="ECO:0000256" key="4">
    <source>
        <dbReference type="ARBA" id="ARBA00023239"/>
    </source>
</evidence>
<evidence type="ECO:0000259" key="6">
    <source>
        <dbReference type="Pfam" id="PF00155"/>
    </source>
</evidence>
<name>A0ABV1D7G2_9FIRM</name>
<organism evidence="7 8">
    <name type="scientific">Enterocloster hominis</name>
    <name type="common">ex Hitch et al. 2024</name>
    <dbReference type="NCBI Taxonomy" id="1917870"/>
    <lineage>
        <taxon>Bacteria</taxon>
        <taxon>Bacillati</taxon>
        <taxon>Bacillota</taxon>
        <taxon>Clostridia</taxon>
        <taxon>Lachnospirales</taxon>
        <taxon>Lachnospiraceae</taxon>
        <taxon>Enterocloster</taxon>
    </lineage>
</organism>
<gene>
    <name evidence="7" type="ORF">WMQ36_11150</name>
</gene>
<keyword evidence="8" id="KW-1185">Reference proteome</keyword>
<feature type="domain" description="Aminotransferase class I/classII large" evidence="6">
    <location>
        <begin position="28"/>
        <end position="383"/>
    </location>
</feature>
<evidence type="ECO:0000256" key="5">
    <source>
        <dbReference type="ARBA" id="ARBA00037974"/>
    </source>
</evidence>
<evidence type="ECO:0000313" key="8">
    <source>
        <dbReference type="Proteomes" id="UP001454086"/>
    </source>
</evidence>
<dbReference type="EC" id="4.4.1.13" evidence="2"/>
<dbReference type="InterPro" id="IPR051798">
    <property type="entry name" value="Class-II_PLP-Dep_Aminotrans"/>
</dbReference>
<dbReference type="SUPFAM" id="SSF53383">
    <property type="entry name" value="PLP-dependent transferases"/>
    <property type="match status" value="1"/>
</dbReference>
<comment type="cofactor">
    <cofactor evidence="1">
        <name>pyridoxal 5'-phosphate</name>
        <dbReference type="ChEBI" id="CHEBI:597326"/>
    </cofactor>
</comment>
<keyword evidence="7" id="KW-0032">Aminotransferase</keyword>
<comment type="caution">
    <text evidence="7">The sequence shown here is derived from an EMBL/GenBank/DDBJ whole genome shotgun (WGS) entry which is preliminary data.</text>
</comment>
<reference evidence="7 8" key="1">
    <citation type="submission" date="2024-03" db="EMBL/GenBank/DDBJ databases">
        <title>Human intestinal bacterial collection.</title>
        <authorList>
            <person name="Pauvert C."/>
            <person name="Hitch T.C.A."/>
            <person name="Clavel T."/>
        </authorList>
    </citation>
    <scope>NUCLEOTIDE SEQUENCE [LARGE SCALE GENOMIC DNA]</scope>
    <source>
        <strain evidence="7 8">CLA-SR-H021</strain>
    </source>
</reference>
<comment type="similarity">
    <text evidence="5">Belongs to the class-II pyridoxal-phosphate-dependent aminotransferase family. MalY/PatB cystathionine beta-lyase subfamily.</text>
</comment>
<dbReference type="PANTHER" id="PTHR43525:SF1">
    <property type="entry name" value="PROTEIN MALY"/>
    <property type="match status" value="1"/>
</dbReference>
<dbReference type="InterPro" id="IPR015422">
    <property type="entry name" value="PyrdxlP-dep_Trfase_small"/>
</dbReference>
<accession>A0ABV1D7G2</accession>